<dbReference type="PROSITE" id="PS01117">
    <property type="entry name" value="HTH_MARR_1"/>
    <property type="match status" value="1"/>
</dbReference>
<feature type="domain" description="HTH marR-type" evidence="4">
    <location>
        <begin position="18"/>
        <end position="150"/>
    </location>
</feature>
<keyword evidence="1" id="KW-0805">Transcription regulation</keyword>
<dbReference type="Proteomes" id="UP000183090">
    <property type="component" value="Unassembled WGS sequence"/>
</dbReference>
<dbReference type="InterPro" id="IPR036390">
    <property type="entry name" value="WH_DNA-bd_sf"/>
</dbReference>
<evidence type="ECO:0000256" key="3">
    <source>
        <dbReference type="ARBA" id="ARBA00023163"/>
    </source>
</evidence>
<evidence type="ECO:0000256" key="2">
    <source>
        <dbReference type="ARBA" id="ARBA00023125"/>
    </source>
</evidence>
<dbReference type="AlphaFoldDB" id="A0AA94HH13"/>
<evidence type="ECO:0000313" key="5">
    <source>
        <dbReference type="EMBL" id="SFK88422.1"/>
    </source>
</evidence>
<accession>A0AA94HH13</accession>
<dbReference type="InterPro" id="IPR036388">
    <property type="entry name" value="WH-like_DNA-bd_sf"/>
</dbReference>
<dbReference type="InterPro" id="IPR023187">
    <property type="entry name" value="Tscrpt_reg_MarR-type_CS"/>
</dbReference>
<dbReference type="GO" id="GO:0003700">
    <property type="term" value="F:DNA-binding transcription factor activity"/>
    <property type="evidence" value="ECO:0007669"/>
    <property type="project" value="InterPro"/>
</dbReference>
<dbReference type="EMBL" id="FOTB01000005">
    <property type="protein sequence ID" value="SFK88422.1"/>
    <property type="molecule type" value="Genomic_DNA"/>
</dbReference>
<comment type="caution">
    <text evidence="5">The sequence shown here is derived from an EMBL/GenBank/DDBJ whole genome shotgun (WGS) entry which is preliminary data.</text>
</comment>
<dbReference type="SUPFAM" id="SSF46785">
    <property type="entry name" value="Winged helix' DNA-binding domain"/>
    <property type="match status" value="1"/>
</dbReference>
<dbReference type="PROSITE" id="PS50995">
    <property type="entry name" value="HTH_MARR_2"/>
    <property type="match status" value="1"/>
</dbReference>
<proteinExistence type="predicted"/>
<dbReference type="GO" id="GO:0006950">
    <property type="term" value="P:response to stress"/>
    <property type="evidence" value="ECO:0007669"/>
    <property type="project" value="TreeGrafter"/>
</dbReference>
<evidence type="ECO:0000259" key="4">
    <source>
        <dbReference type="PROSITE" id="PS50995"/>
    </source>
</evidence>
<protein>
    <submittedName>
        <fullName evidence="5">DNA-binding transcriptional regulator, MarR family</fullName>
    </submittedName>
</protein>
<reference evidence="5 6" key="1">
    <citation type="submission" date="2016-10" db="EMBL/GenBank/DDBJ databases">
        <authorList>
            <person name="Varghese N."/>
            <person name="Submissions S."/>
        </authorList>
    </citation>
    <scope>NUCLEOTIDE SEQUENCE [LARGE SCALE GENOMIC DNA]</scope>
    <source>
        <strain evidence="5 6">CGMCC 1.6501</strain>
    </source>
</reference>
<name>A0AA94HH13_9STAP</name>
<dbReference type="GO" id="GO:0003677">
    <property type="term" value="F:DNA binding"/>
    <property type="evidence" value="ECO:0007669"/>
    <property type="project" value="UniProtKB-KW"/>
</dbReference>
<keyword evidence="3" id="KW-0804">Transcription</keyword>
<dbReference type="InterPro" id="IPR039422">
    <property type="entry name" value="MarR/SlyA-like"/>
</dbReference>
<organism evidence="5 6">
    <name type="scientific">Salinicoccus halodurans</name>
    <dbReference type="NCBI Taxonomy" id="407035"/>
    <lineage>
        <taxon>Bacteria</taxon>
        <taxon>Bacillati</taxon>
        <taxon>Bacillota</taxon>
        <taxon>Bacilli</taxon>
        <taxon>Bacillales</taxon>
        <taxon>Staphylococcaceae</taxon>
        <taxon>Salinicoccus</taxon>
    </lineage>
</organism>
<gene>
    <name evidence="5" type="ORF">SAMN05216235_2228</name>
</gene>
<evidence type="ECO:0000256" key="1">
    <source>
        <dbReference type="ARBA" id="ARBA00023015"/>
    </source>
</evidence>
<evidence type="ECO:0000313" key="6">
    <source>
        <dbReference type="Proteomes" id="UP000183090"/>
    </source>
</evidence>
<dbReference type="PANTHER" id="PTHR33164">
    <property type="entry name" value="TRANSCRIPTIONAL REGULATOR, MARR FAMILY"/>
    <property type="match status" value="1"/>
</dbReference>
<dbReference type="PANTHER" id="PTHR33164:SF57">
    <property type="entry name" value="MARR-FAMILY TRANSCRIPTIONAL REGULATOR"/>
    <property type="match status" value="1"/>
</dbReference>
<sequence>MEILERQRDLQVVNDKSLEKLELEIAMMVRGLRNRATEVDEKQKLRRASYFIMLIISDKGPMGVKDMADQLHLDVSTVSRQAGDLLKKEFLKKTPSETDRRSYTYEITEKGWEALASNREGRQDRFRTMIEQWETGEIEEFARLLKKFNSLLESD</sequence>
<keyword evidence="2 5" id="KW-0238">DNA-binding</keyword>
<dbReference type="SMART" id="SM00347">
    <property type="entry name" value="HTH_MARR"/>
    <property type="match status" value="1"/>
</dbReference>
<dbReference type="RefSeq" id="WP_143544938.1">
    <property type="nucleotide sequence ID" value="NZ_FOTB01000005.1"/>
</dbReference>
<dbReference type="InterPro" id="IPR000835">
    <property type="entry name" value="HTH_MarR-typ"/>
</dbReference>
<dbReference type="Pfam" id="PF01047">
    <property type="entry name" value="MarR"/>
    <property type="match status" value="1"/>
</dbReference>
<dbReference type="Gene3D" id="1.10.10.10">
    <property type="entry name" value="Winged helix-like DNA-binding domain superfamily/Winged helix DNA-binding domain"/>
    <property type="match status" value="1"/>
</dbReference>
<dbReference type="PRINTS" id="PR00598">
    <property type="entry name" value="HTHMARR"/>
</dbReference>